<dbReference type="EMBL" id="LXKA01000329">
    <property type="protein sequence ID" value="OAJ57155.1"/>
    <property type="molecule type" value="Genomic_DNA"/>
</dbReference>
<dbReference type="Gene3D" id="3.30.70.2340">
    <property type="entry name" value="Uncharacterised protein PF12112 family, DUF3579"/>
    <property type="match status" value="1"/>
</dbReference>
<accession>A0A1A9N4A7</accession>
<evidence type="ECO:0000313" key="3">
    <source>
        <dbReference type="Proteomes" id="UP000077961"/>
    </source>
</evidence>
<comment type="caution">
    <text evidence="2">The sequence shown here is derived from an EMBL/GenBank/DDBJ whole genome shotgun (WGS) entry which is preliminary data.</text>
</comment>
<dbReference type="InterPro" id="IPR021969">
    <property type="entry name" value="DUF3579"/>
</dbReference>
<reference evidence="3 4" key="1">
    <citation type="submission" date="2016-04" db="EMBL/GenBank/DDBJ databases">
        <title>Reclassification of Paraburkholderia panaciterrae (Farh et al. 2015) Dobritsa &amp; Samadpour 2016 as a later homotypic synonym of Paraburkholderia ginsengiterrae (Farh et al. 2015) Dobritsa &amp; Samadpour 2016.</title>
        <authorList>
            <person name="Dobritsa A.P."/>
            <person name="Kutumbaka K."/>
            <person name="Samadpour M."/>
        </authorList>
    </citation>
    <scope>NUCLEOTIDE SEQUENCE [LARGE SCALE GENOMIC DNA]</scope>
    <source>
        <strain evidence="2 4">DCY85</strain>
        <strain evidence="1 3">DCY85-1</strain>
    </source>
</reference>
<organism evidence="2 4">
    <name type="scientific">Paraburkholderia ginsengiterrae</name>
    <dbReference type="NCBI Taxonomy" id="1462993"/>
    <lineage>
        <taxon>Bacteria</taxon>
        <taxon>Pseudomonadati</taxon>
        <taxon>Pseudomonadota</taxon>
        <taxon>Betaproteobacteria</taxon>
        <taxon>Burkholderiales</taxon>
        <taxon>Burkholderiaceae</taxon>
        <taxon>Paraburkholderia</taxon>
    </lineage>
</organism>
<dbReference type="Proteomes" id="UP000077961">
    <property type="component" value="Unassembled WGS sequence"/>
</dbReference>
<evidence type="ECO:0000313" key="4">
    <source>
        <dbReference type="Proteomes" id="UP000078116"/>
    </source>
</evidence>
<keyword evidence="3" id="KW-1185">Reference proteome</keyword>
<gene>
    <name evidence="1" type="ORF">A6V36_33070</name>
    <name evidence="2" type="ORF">A6V37_29815</name>
</gene>
<evidence type="ECO:0008006" key="5">
    <source>
        <dbReference type="Google" id="ProtNLM"/>
    </source>
</evidence>
<dbReference type="EMBL" id="LXJZ01000184">
    <property type="protein sequence ID" value="OAJ56732.1"/>
    <property type="molecule type" value="Genomic_DNA"/>
</dbReference>
<evidence type="ECO:0000313" key="1">
    <source>
        <dbReference type="EMBL" id="OAJ56732.1"/>
    </source>
</evidence>
<name>A0A1A9N4A7_9BURK</name>
<protein>
    <recommendedName>
        <fullName evidence="5">DUF3579 domain-containing protein</fullName>
    </recommendedName>
</protein>
<dbReference type="STRING" id="1462993.A6V36_33070"/>
<dbReference type="AlphaFoldDB" id="A0A1A9N4A7"/>
<proteinExistence type="predicted"/>
<dbReference type="Pfam" id="PF12112">
    <property type="entry name" value="DUF3579"/>
    <property type="match status" value="1"/>
</dbReference>
<dbReference type="Proteomes" id="UP000078116">
    <property type="component" value="Unassembled WGS sequence"/>
</dbReference>
<sequence>MDRRRMTAADRNETYLISGLTRHRTVFRPGDWAERLMGVIILFVGERRPGIHIASTRLAMPVVDAGIKCLIVSGELRSVCPEAFDFVARFAEDNDLPVEVRFPPGDGAGQSGPAPAD</sequence>
<evidence type="ECO:0000313" key="2">
    <source>
        <dbReference type="EMBL" id="OAJ57155.1"/>
    </source>
</evidence>